<comment type="subcellular location">
    <subcellularLocation>
        <location evidence="1">Membrane</location>
        <topology evidence="1">Single-pass membrane protein</topology>
    </subcellularLocation>
</comment>
<dbReference type="PROSITE" id="PS00107">
    <property type="entry name" value="PROTEIN_KINASE_ATP"/>
    <property type="match status" value="1"/>
</dbReference>
<dbReference type="InterPro" id="IPR017441">
    <property type="entry name" value="Protein_kinase_ATP_BS"/>
</dbReference>
<keyword evidence="13" id="KW-0325">Glycoprotein</keyword>
<name>A0ABM0UCM5_CAMSA</name>
<dbReference type="RefSeq" id="XP_010439198.1">
    <property type="nucleotide sequence ID" value="XM_010440896.1"/>
</dbReference>
<dbReference type="PROSITE" id="PS50011">
    <property type="entry name" value="PROTEIN_KINASE_DOM"/>
    <property type="match status" value="1"/>
</dbReference>
<evidence type="ECO:0000256" key="5">
    <source>
        <dbReference type="ARBA" id="ARBA00022729"/>
    </source>
</evidence>
<keyword evidence="8" id="KW-0418">Kinase</keyword>
<dbReference type="Gene3D" id="3.30.430.20">
    <property type="entry name" value="Gnk2 domain, C-X8-C-X2-C motif"/>
    <property type="match status" value="2"/>
</dbReference>
<evidence type="ECO:0000259" key="17">
    <source>
        <dbReference type="PROSITE" id="PS50011"/>
    </source>
</evidence>
<keyword evidence="7 14" id="KW-0547">Nucleotide-binding</keyword>
<keyword evidence="5 16" id="KW-0732">Signal</keyword>
<feature type="transmembrane region" description="Helical" evidence="15">
    <location>
        <begin position="280"/>
        <end position="301"/>
    </location>
</feature>
<evidence type="ECO:0000313" key="20">
    <source>
        <dbReference type="RefSeq" id="XP_010439198.1"/>
    </source>
</evidence>
<keyword evidence="6" id="KW-0677">Repeat</keyword>
<evidence type="ECO:0000256" key="14">
    <source>
        <dbReference type="PROSITE-ProRule" id="PRU10141"/>
    </source>
</evidence>
<keyword evidence="19" id="KW-1185">Reference proteome</keyword>
<keyword evidence="4 15" id="KW-0812">Transmembrane</keyword>
<keyword evidence="12" id="KW-0675">Receptor</keyword>
<evidence type="ECO:0000256" key="15">
    <source>
        <dbReference type="SAM" id="Phobius"/>
    </source>
</evidence>
<dbReference type="SUPFAM" id="SSF56112">
    <property type="entry name" value="Protein kinase-like (PK-like)"/>
    <property type="match status" value="1"/>
</dbReference>
<dbReference type="PROSITE" id="PS00108">
    <property type="entry name" value="PROTEIN_KINASE_ST"/>
    <property type="match status" value="1"/>
</dbReference>
<evidence type="ECO:0000256" key="16">
    <source>
        <dbReference type="SAM" id="SignalP"/>
    </source>
</evidence>
<dbReference type="InterPro" id="IPR002902">
    <property type="entry name" value="GNK2"/>
</dbReference>
<feature type="domain" description="Gnk2-homologous" evidence="18">
    <location>
        <begin position="131"/>
        <end position="244"/>
    </location>
</feature>
<dbReference type="SMART" id="SM00220">
    <property type="entry name" value="S_TKc"/>
    <property type="match status" value="1"/>
</dbReference>
<dbReference type="Pfam" id="PF00069">
    <property type="entry name" value="Pkinase"/>
    <property type="match status" value="1"/>
</dbReference>
<dbReference type="Gene3D" id="1.10.510.10">
    <property type="entry name" value="Transferase(Phosphotransferase) domain 1"/>
    <property type="match status" value="1"/>
</dbReference>
<evidence type="ECO:0000256" key="6">
    <source>
        <dbReference type="ARBA" id="ARBA00022737"/>
    </source>
</evidence>
<keyword evidence="2" id="KW-0723">Serine/threonine-protein kinase</keyword>
<dbReference type="PANTHER" id="PTHR27002">
    <property type="entry name" value="RECEPTOR-LIKE SERINE/THREONINE-PROTEIN KINASE SD1-8"/>
    <property type="match status" value="1"/>
</dbReference>
<dbReference type="CDD" id="cd23509">
    <property type="entry name" value="Gnk2-like"/>
    <property type="match status" value="2"/>
</dbReference>
<feature type="chain" id="PRO_5046137234" evidence="16">
    <location>
        <begin position="22"/>
        <end position="672"/>
    </location>
</feature>
<evidence type="ECO:0000256" key="9">
    <source>
        <dbReference type="ARBA" id="ARBA00022840"/>
    </source>
</evidence>
<evidence type="ECO:0000256" key="12">
    <source>
        <dbReference type="ARBA" id="ARBA00023170"/>
    </source>
</evidence>
<keyword evidence="9 14" id="KW-0067">ATP-binding</keyword>
<dbReference type="Pfam" id="PF01657">
    <property type="entry name" value="Stress-antifung"/>
    <property type="match status" value="2"/>
</dbReference>
<evidence type="ECO:0000256" key="4">
    <source>
        <dbReference type="ARBA" id="ARBA00022692"/>
    </source>
</evidence>
<reference evidence="19" key="1">
    <citation type="journal article" date="2014" name="Nat. Commun.">
        <title>The emerging biofuel crop Camelina sativa retains a highly undifferentiated hexaploid genome structure.</title>
        <authorList>
            <person name="Kagale S."/>
            <person name="Koh C."/>
            <person name="Nixon J."/>
            <person name="Bollina V."/>
            <person name="Clarke W.E."/>
            <person name="Tuteja R."/>
            <person name="Spillane C."/>
            <person name="Robinson S.J."/>
            <person name="Links M.G."/>
            <person name="Clarke C."/>
            <person name="Higgins E.E."/>
            <person name="Huebert T."/>
            <person name="Sharpe A.G."/>
            <person name="Parkin I.A."/>
        </authorList>
    </citation>
    <scope>NUCLEOTIDE SEQUENCE [LARGE SCALE GENOMIC DNA]</scope>
    <source>
        <strain evidence="19">cv. DH55</strain>
    </source>
</reference>
<dbReference type="InterPro" id="IPR000719">
    <property type="entry name" value="Prot_kinase_dom"/>
</dbReference>
<keyword evidence="11 15" id="KW-0472">Membrane</keyword>
<dbReference type="Gene3D" id="3.30.200.20">
    <property type="entry name" value="Phosphorylase Kinase, domain 1"/>
    <property type="match status" value="1"/>
</dbReference>
<evidence type="ECO:0000256" key="1">
    <source>
        <dbReference type="ARBA" id="ARBA00004167"/>
    </source>
</evidence>
<feature type="domain" description="Gnk2-homologous" evidence="18">
    <location>
        <begin position="18"/>
        <end position="125"/>
    </location>
</feature>
<dbReference type="CDD" id="cd14066">
    <property type="entry name" value="STKc_IRAK"/>
    <property type="match status" value="1"/>
</dbReference>
<keyword evidence="3" id="KW-0808">Transferase</keyword>
<evidence type="ECO:0000256" key="11">
    <source>
        <dbReference type="ARBA" id="ARBA00023136"/>
    </source>
</evidence>
<dbReference type="InterPro" id="IPR011009">
    <property type="entry name" value="Kinase-like_dom_sf"/>
</dbReference>
<evidence type="ECO:0000256" key="10">
    <source>
        <dbReference type="ARBA" id="ARBA00022989"/>
    </source>
</evidence>
<dbReference type="PROSITE" id="PS51473">
    <property type="entry name" value="GNK2"/>
    <property type="match status" value="2"/>
</dbReference>
<evidence type="ECO:0000256" key="8">
    <source>
        <dbReference type="ARBA" id="ARBA00022777"/>
    </source>
</evidence>
<feature type="signal peptide" evidence="16">
    <location>
        <begin position="1"/>
        <end position="21"/>
    </location>
</feature>
<evidence type="ECO:0000256" key="13">
    <source>
        <dbReference type="ARBA" id="ARBA00023180"/>
    </source>
</evidence>
<evidence type="ECO:0000259" key="18">
    <source>
        <dbReference type="PROSITE" id="PS51473"/>
    </source>
</evidence>
<dbReference type="InterPro" id="IPR008271">
    <property type="entry name" value="Ser/Thr_kinase_AS"/>
</dbReference>
<keyword evidence="10 15" id="KW-1133">Transmembrane helix</keyword>
<gene>
    <name evidence="20" type="primary">LOC104722695</name>
</gene>
<proteinExistence type="predicted"/>
<evidence type="ECO:0000256" key="2">
    <source>
        <dbReference type="ARBA" id="ARBA00022527"/>
    </source>
</evidence>
<dbReference type="PANTHER" id="PTHR27002:SF1064">
    <property type="entry name" value="CYSTEINE-RICH RECEPTOR-LIKE PROTEIN KINASE 14-RELATED"/>
    <property type="match status" value="1"/>
</dbReference>
<protein>
    <submittedName>
        <fullName evidence="20">Cysteine-rich receptor-like protein kinase 11 isoform X1</fullName>
    </submittedName>
</protein>
<evidence type="ECO:0000313" key="19">
    <source>
        <dbReference type="Proteomes" id="UP000694864"/>
    </source>
</evidence>
<dbReference type="Proteomes" id="UP000694864">
    <property type="component" value="Chromosome 11"/>
</dbReference>
<feature type="domain" description="Protein kinase" evidence="17">
    <location>
        <begin position="345"/>
        <end position="625"/>
    </location>
</feature>
<evidence type="ECO:0000256" key="3">
    <source>
        <dbReference type="ARBA" id="ARBA00022679"/>
    </source>
</evidence>
<dbReference type="InterPro" id="IPR038408">
    <property type="entry name" value="GNK2_sf"/>
</dbReference>
<dbReference type="GeneID" id="104722695"/>
<organism evidence="19 20">
    <name type="scientific">Camelina sativa</name>
    <name type="common">False flax</name>
    <name type="synonym">Myagrum sativum</name>
    <dbReference type="NCBI Taxonomy" id="90675"/>
    <lineage>
        <taxon>Eukaryota</taxon>
        <taxon>Viridiplantae</taxon>
        <taxon>Streptophyta</taxon>
        <taxon>Embryophyta</taxon>
        <taxon>Tracheophyta</taxon>
        <taxon>Spermatophyta</taxon>
        <taxon>Magnoliopsida</taxon>
        <taxon>eudicotyledons</taxon>
        <taxon>Gunneridae</taxon>
        <taxon>Pentapetalae</taxon>
        <taxon>rosids</taxon>
        <taxon>malvids</taxon>
        <taxon>Brassicales</taxon>
        <taxon>Brassicaceae</taxon>
        <taxon>Camelineae</taxon>
        <taxon>Camelina</taxon>
    </lineage>
</organism>
<feature type="binding site" evidence="14">
    <location>
        <position position="373"/>
    </location>
    <ligand>
        <name>ATP</name>
        <dbReference type="ChEBI" id="CHEBI:30616"/>
    </ligand>
</feature>
<evidence type="ECO:0000256" key="7">
    <source>
        <dbReference type="ARBA" id="ARBA00022741"/>
    </source>
</evidence>
<sequence>MKQSILCFFLIVSFNISSVPAQTCMNSGNFTPNSTYDKNRGLILSSLPSNVTAQVGFFYNGSIGQEQNQVYAIGMCIPGSAPDDCSNCIKKASDGLIQRCPNNTEAYSWHGEPTLCHVRYSNTSFSGSADMEPSLLVSNTEDVNSNLSQLSEIYNGVIFRMINAASTAKSTPSSSNNYYNAPISAMSSSENIYALMQCTPDLSSDDCKSCLQESTNDYQLCCSQKQGGTVMRPSCFFRWDLKTFSNAFGDIMVAPSPPLQQPDKGDIPHSADSGKISTGALVAIVFSIVVVILMVIIFLVLRARRSFVYFSWRKTNQQFGFDQSGITVHSLQIDFKIIEAATNNFARSNKLGQGGFGEVYKGTLPNGTEVAVKRLSKESAQGAVEFKNEVVVVAKLQHRNLVRLLGFCLEGEEKLLVYEFVPNRSLDYFLFDPRKQGQLDWTKRYNIIRGIARGVLYLHQDSRVTIVHRDLKASNVLLDADMNPKIADFGMARIFGMDQSGANTNRIVGTRGYISPEYVTRGVFSTKSDVFSFGVLVLEIICGRHNIFSNESDTTAENLVTYVWRLWRNGSPLEIIDPTILENIQTNEVTRCIHIALLCVQKEPKERPKLSTIMLMLTSNTHILPTPNPPGFLFPNGSNQERVPECIELRQSMIGSNSHTVNDVTVSDVDPH</sequence>
<accession>A0ABM0UCM5</accession>
<reference evidence="20" key="2">
    <citation type="submission" date="2025-08" db="UniProtKB">
        <authorList>
            <consortium name="RefSeq"/>
        </authorList>
    </citation>
    <scope>IDENTIFICATION</scope>
    <source>
        <tissue evidence="20">Leaf</tissue>
    </source>
</reference>